<accession>A0A1Q9BU02</accession>
<dbReference type="AlphaFoldDB" id="A0A1Q9BU02"/>
<feature type="non-terminal residue" evidence="1">
    <location>
        <position position="52"/>
    </location>
</feature>
<dbReference type="Proteomes" id="UP000186817">
    <property type="component" value="Unassembled WGS sequence"/>
</dbReference>
<proteinExistence type="predicted"/>
<reference evidence="1 2" key="1">
    <citation type="submission" date="2016-02" db="EMBL/GenBank/DDBJ databases">
        <title>Genome analysis of coral dinoflagellate symbionts highlights evolutionary adaptations to a symbiotic lifestyle.</title>
        <authorList>
            <person name="Aranda M."/>
            <person name="Li Y."/>
            <person name="Liew Y.J."/>
            <person name="Baumgarten S."/>
            <person name="Simakov O."/>
            <person name="Wilson M."/>
            <person name="Piel J."/>
            <person name="Ashoor H."/>
            <person name="Bougouffa S."/>
            <person name="Bajic V.B."/>
            <person name="Ryu T."/>
            <person name="Ravasi T."/>
            <person name="Bayer T."/>
            <person name="Micklem G."/>
            <person name="Kim H."/>
            <person name="Bhak J."/>
            <person name="Lajeunesse T.C."/>
            <person name="Voolstra C.R."/>
        </authorList>
    </citation>
    <scope>NUCLEOTIDE SEQUENCE [LARGE SCALE GENOMIC DNA]</scope>
    <source>
        <strain evidence="1 2">CCMP2467</strain>
    </source>
</reference>
<keyword evidence="2" id="KW-1185">Reference proteome</keyword>
<evidence type="ECO:0000313" key="2">
    <source>
        <dbReference type="Proteomes" id="UP000186817"/>
    </source>
</evidence>
<evidence type="ECO:0000313" key="1">
    <source>
        <dbReference type="EMBL" id="OLP74132.1"/>
    </source>
</evidence>
<dbReference type="EMBL" id="LSRX01004219">
    <property type="protein sequence ID" value="OLP74132.1"/>
    <property type="molecule type" value="Genomic_DNA"/>
</dbReference>
<comment type="caution">
    <text evidence="1">The sequence shown here is derived from an EMBL/GenBank/DDBJ whole genome shotgun (WGS) entry which is preliminary data.</text>
</comment>
<gene>
    <name evidence="1" type="ORF">AK812_SmicGene46419</name>
</gene>
<name>A0A1Q9BU02_SYMMI</name>
<organism evidence="1 2">
    <name type="scientific">Symbiodinium microadriaticum</name>
    <name type="common">Dinoflagellate</name>
    <name type="synonym">Zooxanthella microadriatica</name>
    <dbReference type="NCBI Taxonomy" id="2951"/>
    <lineage>
        <taxon>Eukaryota</taxon>
        <taxon>Sar</taxon>
        <taxon>Alveolata</taxon>
        <taxon>Dinophyceae</taxon>
        <taxon>Suessiales</taxon>
        <taxon>Symbiodiniaceae</taxon>
        <taxon>Symbiodinium</taxon>
    </lineage>
</organism>
<sequence length="52" mass="5728">MGWQLPGQCFTKKFIGNGSKKAAERGRLFAAGLSRHRCLDLGFSEGSDVLWV</sequence>
<protein>
    <submittedName>
        <fullName evidence="1">Uncharacterized protein</fullName>
    </submittedName>
</protein>